<name>L8HK04_ACACF</name>
<feature type="compositionally biased region" description="Low complexity" evidence="13">
    <location>
        <begin position="57"/>
        <end position="72"/>
    </location>
</feature>
<keyword evidence="11" id="KW-0472">Membrane</keyword>
<dbReference type="Gene3D" id="3.30.160.60">
    <property type="entry name" value="Classic Zinc Finger"/>
    <property type="match status" value="1"/>
</dbReference>
<proteinExistence type="predicted"/>
<dbReference type="GO" id="GO:0070936">
    <property type="term" value="P:protein K48-linked ubiquitination"/>
    <property type="evidence" value="ECO:0007669"/>
    <property type="project" value="TreeGrafter"/>
</dbReference>
<dbReference type="EMBL" id="KB007811">
    <property type="protein sequence ID" value="ELR24716.1"/>
    <property type="molecule type" value="Genomic_DNA"/>
</dbReference>
<keyword evidence="8" id="KW-0863">Zinc-finger</keyword>
<dbReference type="Pfam" id="PF05605">
    <property type="entry name" value="zf-Di19"/>
    <property type="match status" value="1"/>
</dbReference>
<protein>
    <recommendedName>
        <fullName evidence="4">RING-type E3 ubiquitin transferase</fullName>
        <ecNumber evidence="4">2.3.2.27</ecNumber>
    </recommendedName>
</protein>
<comment type="catalytic activity">
    <reaction evidence="1">
        <text>S-ubiquitinyl-[E2 ubiquitin-conjugating enzyme]-L-cysteine + [acceptor protein]-L-lysine = [E2 ubiquitin-conjugating enzyme]-L-cysteine + N(6)-ubiquitinyl-[acceptor protein]-L-lysine.</text>
        <dbReference type="EC" id="2.3.2.27"/>
    </reaction>
</comment>
<dbReference type="GO" id="GO:0006281">
    <property type="term" value="P:DNA repair"/>
    <property type="evidence" value="ECO:0007669"/>
    <property type="project" value="UniProtKB-KW"/>
</dbReference>
<dbReference type="PANTHER" id="PTHR46661:SF4">
    <property type="entry name" value="RING-TYPE DOMAIN-CONTAINING PROTEIN"/>
    <property type="match status" value="1"/>
</dbReference>
<dbReference type="Proteomes" id="UP000011083">
    <property type="component" value="Unassembled WGS sequence"/>
</dbReference>
<feature type="compositionally biased region" description="Acidic residues" evidence="13">
    <location>
        <begin position="1"/>
        <end position="10"/>
    </location>
</feature>
<dbReference type="SMART" id="SM00734">
    <property type="entry name" value="ZnF_Rad18"/>
    <property type="match status" value="1"/>
</dbReference>
<feature type="compositionally biased region" description="Low complexity" evidence="13">
    <location>
        <begin position="83"/>
        <end position="96"/>
    </location>
</feature>
<dbReference type="VEuPathDB" id="AmoebaDB:ACA1_173640"/>
<feature type="compositionally biased region" description="Basic residues" evidence="13">
    <location>
        <begin position="301"/>
        <end position="312"/>
    </location>
</feature>
<feature type="non-terminal residue" evidence="15">
    <location>
        <position position="1"/>
    </location>
</feature>
<evidence type="ECO:0000313" key="15">
    <source>
        <dbReference type="EMBL" id="ELR24716.1"/>
    </source>
</evidence>
<keyword evidence="10" id="KW-0862">Zinc</keyword>
<reference evidence="15 16" key="1">
    <citation type="journal article" date="2013" name="Genome Biol.">
        <title>Genome of Acanthamoeba castellanii highlights extensive lateral gene transfer and early evolution of tyrosine kinase signaling.</title>
        <authorList>
            <person name="Clarke M."/>
            <person name="Lohan A.J."/>
            <person name="Liu B."/>
            <person name="Lagkouvardos I."/>
            <person name="Roy S."/>
            <person name="Zafar N."/>
            <person name="Bertelli C."/>
            <person name="Schilde C."/>
            <person name="Kianianmomeni A."/>
            <person name="Burglin T.R."/>
            <person name="Frech C."/>
            <person name="Turcotte B."/>
            <person name="Kopec K.O."/>
            <person name="Synnott J.M."/>
            <person name="Choo C."/>
            <person name="Paponov I."/>
            <person name="Finkler A."/>
            <person name="Soon Heng Tan C."/>
            <person name="Hutchins A.P."/>
            <person name="Weinmeier T."/>
            <person name="Rattei T."/>
            <person name="Chu J.S."/>
            <person name="Gimenez G."/>
            <person name="Irimia M."/>
            <person name="Rigden D.J."/>
            <person name="Fitzpatrick D.A."/>
            <person name="Lorenzo-Morales J."/>
            <person name="Bateman A."/>
            <person name="Chiu C.H."/>
            <person name="Tang P."/>
            <person name="Hegemann P."/>
            <person name="Fromm H."/>
            <person name="Raoult D."/>
            <person name="Greub G."/>
            <person name="Miranda-Saavedra D."/>
            <person name="Chen N."/>
            <person name="Nash P."/>
            <person name="Ginger M.L."/>
            <person name="Horn M."/>
            <person name="Schaap P."/>
            <person name="Caler L."/>
            <person name="Loftus B."/>
        </authorList>
    </citation>
    <scope>NUCLEOTIDE SEQUENCE [LARGE SCALE GENOMIC DNA]</scope>
    <source>
        <strain evidence="15 16">Neff</strain>
    </source>
</reference>
<evidence type="ECO:0000256" key="7">
    <source>
        <dbReference type="ARBA" id="ARBA00022763"/>
    </source>
</evidence>
<dbReference type="InterPro" id="IPR051878">
    <property type="entry name" value="ZNRF_ubiq-protein_ligase"/>
</dbReference>
<dbReference type="Gene3D" id="3.30.40.10">
    <property type="entry name" value="Zinc/RING finger domain, C3HC4 (zinc finger)"/>
    <property type="match status" value="1"/>
</dbReference>
<dbReference type="KEGG" id="acan:ACA1_173640"/>
<dbReference type="InterPro" id="IPR013083">
    <property type="entry name" value="Znf_RING/FYVE/PHD"/>
</dbReference>
<dbReference type="EC" id="2.3.2.27" evidence="4"/>
<keyword evidence="12" id="KW-0234">DNA repair</keyword>
<dbReference type="PANTHER" id="PTHR46661">
    <property type="entry name" value="E3 UBIQUITIN-PROTEIN LIGASE ZNRF1-LIKE PROTEIN"/>
    <property type="match status" value="1"/>
</dbReference>
<evidence type="ECO:0000256" key="8">
    <source>
        <dbReference type="ARBA" id="ARBA00022771"/>
    </source>
</evidence>
<dbReference type="GO" id="GO:0008270">
    <property type="term" value="F:zinc ion binding"/>
    <property type="evidence" value="ECO:0007669"/>
    <property type="project" value="UniProtKB-KW"/>
</dbReference>
<evidence type="ECO:0000256" key="10">
    <source>
        <dbReference type="ARBA" id="ARBA00022833"/>
    </source>
</evidence>
<dbReference type="RefSeq" id="XP_004356616.1">
    <property type="nucleotide sequence ID" value="XM_004356563.1"/>
</dbReference>
<accession>L8HK04</accession>
<dbReference type="GeneID" id="14925741"/>
<evidence type="ECO:0000256" key="2">
    <source>
        <dbReference type="ARBA" id="ARBA00004370"/>
    </source>
</evidence>
<sequence>INVEEEDEEGEKEKRLEVGEEEEERLVPLRAARKGTKRARTSSSRKDKTTINVAINTTTLLTPAQTTSTAPQNLRIREDEPRATAPTTTPTSTTRPNARRSAETRGTEDAKNTTATSLSGEGSLLDSAVCPICSHRLETQDSARINQHIDECLTRSMLIQERDAHNADRTAASAAPPAAHPPPHLIAPTTTAAVSASALGFDPMPDARGAGRVTTATPLAAAVPVPYVRVLGKTCSCPYGCGRVMAFDKLGKHARNHHAGDGQALECPICVSITGLVGVVEEDLLEHLNVNHDPRYAAKQSKQRRARGRGVHSWKPPAPDGRHQPTPVVVGAAVLGSASASSPSPLTIRLPQAARLTSFGTTAHHHDPSAMEASGSVANVFATQPLSTLLASTPTQTSAEFASTRVLSAELPEDKAECPICFENLTVGAKVSYLQCLCIFHECCIQYVQSTLPTCSPAALLTFIPSPSTRAWWDKHKRLECPTHLQD</sequence>
<evidence type="ECO:0000259" key="14">
    <source>
        <dbReference type="SMART" id="SM00734"/>
    </source>
</evidence>
<keyword evidence="6" id="KW-0479">Metal-binding</keyword>
<feature type="compositionally biased region" description="Basic and acidic residues" evidence="13">
    <location>
        <begin position="100"/>
        <end position="111"/>
    </location>
</feature>
<keyword evidence="9" id="KW-0833">Ubl conjugation pathway</keyword>
<evidence type="ECO:0000256" key="12">
    <source>
        <dbReference type="ARBA" id="ARBA00023204"/>
    </source>
</evidence>
<feature type="compositionally biased region" description="Basic residues" evidence="13">
    <location>
        <begin position="31"/>
        <end position="40"/>
    </location>
</feature>
<dbReference type="SUPFAM" id="SSF57850">
    <property type="entry name" value="RING/U-box"/>
    <property type="match status" value="1"/>
</dbReference>
<feature type="region of interest" description="Disordered" evidence="13">
    <location>
        <begin position="295"/>
        <end position="325"/>
    </location>
</feature>
<evidence type="ECO:0000256" key="11">
    <source>
        <dbReference type="ARBA" id="ARBA00023136"/>
    </source>
</evidence>
<dbReference type="AlphaFoldDB" id="L8HK04"/>
<dbReference type="GO" id="GO:0003677">
    <property type="term" value="F:DNA binding"/>
    <property type="evidence" value="ECO:0007669"/>
    <property type="project" value="InterPro"/>
</dbReference>
<organism evidence="15 16">
    <name type="scientific">Acanthamoeba castellanii (strain ATCC 30010 / Neff)</name>
    <dbReference type="NCBI Taxonomy" id="1257118"/>
    <lineage>
        <taxon>Eukaryota</taxon>
        <taxon>Amoebozoa</taxon>
        <taxon>Discosea</taxon>
        <taxon>Longamoebia</taxon>
        <taxon>Centramoebida</taxon>
        <taxon>Acanthamoebidae</taxon>
        <taxon>Acanthamoeba</taxon>
    </lineage>
</organism>
<evidence type="ECO:0000256" key="5">
    <source>
        <dbReference type="ARBA" id="ARBA00022679"/>
    </source>
</evidence>
<dbReference type="GO" id="GO:0016020">
    <property type="term" value="C:membrane"/>
    <property type="evidence" value="ECO:0007669"/>
    <property type="project" value="UniProtKB-SubCell"/>
</dbReference>
<keyword evidence="5" id="KW-0808">Transferase</keyword>
<comment type="subcellular location">
    <subcellularLocation>
        <location evidence="2">Membrane</location>
    </subcellularLocation>
</comment>
<dbReference type="OrthoDB" id="2163551at2759"/>
<evidence type="ECO:0000256" key="1">
    <source>
        <dbReference type="ARBA" id="ARBA00000900"/>
    </source>
</evidence>
<keyword evidence="7" id="KW-0227">DNA damage</keyword>
<dbReference type="InterPro" id="IPR008598">
    <property type="entry name" value="Di19_Zn-bd"/>
</dbReference>
<evidence type="ECO:0000256" key="3">
    <source>
        <dbReference type="ARBA" id="ARBA00004906"/>
    </source>
</evidence>
<dbReference type="GO" id="GO:0005737">
    <property type="term" value="C:cytoplasm"/>
    <property type="evidence" value="ECO:0007669"/>
    <property type="project" value="TreeGrafter"/>
</dbReference>
<feature type="domain" description="UBZ4-type" evidence="14">
    <location>
        <begin position="127"/>
        <end position="153"/>
    </location>
</feature>
<evidence type="ECO:0000256" key="6">
    <source>
        <dbReference type="ARBA" id="ARBA00022723"/>
    </source>
</evidence>
<evidence type="ECO:0000256" key="9">
    <source>
        <dbReference type="ARBA" id="ARBA00022786"/>
    </source>
</evidence>
<evidence type="ECO:0000313" key="16">
    <source>
        <dbReference type="Proteomes" id="UP000011083"/>
    </source>
</evidence>
<keyword evidence="16" id="KW-1185">Reference proteome</keyword>
<gene>
    <name evidence="15" type="ORF">ACA1_173640</name>
</gene>
<evidence type="ECO:0000256" key="13">
    <source>
        <dbReference type="SAM" id="MobiDB-lite"/>
    </source>
</evidence>
<feature type="region of interest" description="Disordered" evidence="13">
    <location>
        <begin position="1"/>
        <end position="121"/>
    </location>
</feature>
<evidence type="ECO:0000256" key="4">
    <source>
        <dbReference type="ARBA" id="ARBA00012483"/>
    </source>
</evidence>
<dbReference type="GO" id="GO:0043161">
    <property type="term" value="P:proteasome-mediated ubiquitin-dependent protein catabolic process"/>
    <property type="evidence" value="ECO:0007669"/>
    <property type="project" value="TreeGrafter"/>
</dbReference>
<comment type="pathway">
    <text evidence="3">Protein modification; protein ubiquitination.</text>
</comment>
<dbReference type="GO" id="GO:0061630">
    <property type="term" value="F:ubiquitin protein ligase activity"/>
    <property type="evidence" value="ECO:0007669"/>
    <property type="project" value="UniProtKB-EC"/>
</dbReference>
<dbReference type="InterPro" id="IPR006642">
    <property type="entry name" value="Rad18_UBZ4"/>
</dbReference>